<evidence type="ECO:0000313" key="3">
    <source>
        <dbReference type="Proteomes" id="UP000019141"/>
    </source>
</evidence>
<dbReference type="InterPro" id="IPR003673">
    <property type="entry name" value="CoA-Trfase_fam_III"/>
</dbReference>
<dbReference type="InterPro" id="IPR044855">
    <property type="entry name" value="CoA-Trfase_III_dom3_sf"/>
</dbReference>
<dbReference type="PANTHER" id="PTHR48207:SF3">
    <property type="entry name" value="SUCCINATE--HYDROXYMETHYLGLUTARATE COA-TRANSFERASE"/>
    <property type="match status" value="1"/>
</dbReference>
<evidence type="ECO:0000313" key="2">
    <source>
        <dbReference type="EMBL" id="ETW93913.1"/>
    </source>
</evidence>
<accession>W4L768</accession>
<dbReference type="EMBL" id="AZHW01001150">
    <property type="protein sequence ID" value="ETW93913.1"/>
    <property type="molecule type" value="Genomic_DNA"/>
</dbReference>
<dbReference type="Pfam" id="PF02515">
    <property type="entry name" value="CoA_transf_3"/>
    <property type="match status" value="1"/>
</dbReference>
<protein>
    <recommendedName>
        <fullName evidence="4">CoA transferase</fullName>
    </recommendedName>
</protein>
<comment type="caution">
    <text evidence="2">The sequence shown here is derived from an EMBL/GenBank/DDBJ whole genome shotgun (WGS) entry which is preliminary data.</text>
</comment>
<dbReference type="Gene3D" id="3.40.50.10540">
    <property type="entry name" value="Crotonobetainyl-coa:carnitine coa-transferase, domain 1"/>
    <property type="match status" value="1"/>
</dbReference>
<proteinExistence type="predicted"/>
<gene>
    <name evidence="2" type="ORF">ETSY1_37180</name>
</gene>
<dbReference type="Proteomes" id="UP000019141">
    <property type="component" value="Unassembled WGS sequence"/>
</dbReference>
<dbReference type="SUPFAM" id="SSF89796">
    <property type="entry name" value="CoA-transferase family III (CaiB/BaiF)"/>
    <property type="match status" value="1"/>
</dbReference>
<keyword evidence="1" id="KW-0808">Transferase</keyword>
<dbReference type="AlphaFoldDB" id="W4L768"/>
<organism evidence="2 3">
    <name type="scientific">Entotheonella factor</name>
    <dbReference type="NCBI Taxonomy" id="1429438"/>
    <lineage>
        <taxon>Bacteria</taxon>
        <taxon>Pseudomonadati</taxon>
        <taxon>Nitrospinota/Tectimicrobiota group</taxon>
        <taxon>Candidatus Tectimicrobiota</taxon>
        <taxon>Candidatus Entotheonellia</taxon>
        <taxon>Candidatus Entotheonellales</taxon>
        <taxon>Candidatus Entotheonellaceae</taxon>
        <taxon>Candidatus Entotheonella</taxon>
    </lineage>
</organism>
<dbReference type="InterPro" id="IPR050483">
    <property type="entry name" value="CoA-transferase_III_domain"/>
</dbReference>
<evidence type="ECO:0000256" key="1">
    <source>
        <dbReference type="ARBA" id="ARBA00022679"/>
    </source>
</evidence>
<name>W4L768_ENTF1</name>
<dbReference type="HOGENOM" id="CLU_033975_2_0_7"/>
<keyword evidence="3" id="KW-1185">Reference proteome</keyword>
<dbReference type="InterPro" id="IPR023606">
    <property type="entry name" value="CoA-Trfase_III_dom_1_sf"/>
</dbReference>
<dbReference type="PANTHER" id="PTHR48207">
    <property type="entry name" value="SUCCINATE--HYDROXYMETHYLGLUTARATE COA-TRANSFERASE"/>
    <property type="match status" value="1"/>
</dbReference>
<sequence>MKKPILDGIRVLDFGRFIAAPYAGQLLADLGAEVVRVERPKPEPDRLRGPYLEGHSLYFVTLNRNKKSVAFEMFTDAGRRLLDDLIAKTDILISNFSPRAARGLGFTKERLLALNPRLIVLSITAYGPDGPDAERIGFDTLAQARSGAMRCNGEETPYFNHLPYVDFSTAIYGGFGLMAALYERERTGEGQWIDASLMETVSAFVGSYGMIAEAKLLDKPRQRQGNSLIFALGDCLQAKDGDFVIFNVIGNMWPRLCDMIGHHELLEDERFTTDESRYAHRDDILPYIAQWIASLNVPDILAAAEQHRIPFERVSTVGDLAQDAHAAAREMFPTVAQPDVGDIPVSRLGVSLSTHDRAQLDPAPAIGEHTLPVLDDWLGYTPSQFQSLRDEGVIP</sequence>
<evidence type="ECO:0008006" key="4">
    <source>
        <dbReference type="Google" id="ProtNLM"/>
    </source>
</evidence>
<dbReference type="Gene3D" id="3.30.1540.10">
    <property type="entry name" value="formyl-coa transferase, domain 3"/>
    <property type="match status" value="1"/>
</dbReference>
<dbReference type="GO" id="GO:0008410">
    <property type="term" value="F:CoA-transferase activity"/>
    <property type="evidence" value="ECO:0007669"/>
    <property type="project" value="TreeGrafter"/>
</dbReference>
<reference evidence="2 3" key="1">
    <citation type="journal article" date="2014" name="Nature">
        <title>An environmental bacterial taxon with a large and distinct metabolic repertoire.</title>
        <authorList>
            <person name="Wilson M.C."/>
            <person name="Mori T."/>
            <person name="Ruckert C."/>
            <person name="Uria A.R."/>
            <person name="Helf M.J."/>
            <person name="Takada K."/>
            <person name="Gernert C."/>
            <person name="Steffens U.A."/>
            <person name="Heycke N."/>
            <person name="Schmitt S."/>
            <person name="Rinke C."/>
            <person name="Helfrich E.J."/>
            <person name="Brachmann A.O."/>
            <person name="Gurgui C."/>
            <person name="Wakimoto T."/>
            <person name="Kracht M."/>
            <person name="Crusemann M."/>
            <person name="Hentschel U."/>
            <person name="Abe I."/>
            <person name="Matsunaga S."/>
            <person name="Kalinowski J."/>
            <person name="Takeyama H."/>
            <person name="Piel J."/>
        </authorList>
    </citation>
    <scope>NUCLEOTIDE SEQUENCE [LARGE SCALE GENOMIC DNA]</scope>
    <source>
        <strain evidence="3">TSY1</strain>
    </source>
</reference>